<evidence type="ECO:0000256" key="7">
    <source>
        <dbReference type="ARBA" id="ARBA00048045"/>
    </source>
</evidence>
<keyword evidence="3 8" id="KW-0819">tRNA processing</keyword>
<dbReference type="InterPro" id="IPR058535">
    <property type="entry name" value="MafB19-deam"/>
</dbReference>
<protein>
    <recommendedName>
        <fullName evidence="8">tRNA-specific adenosine deaminase</fullName>
        <ecNumber evidence="8">3.5.4.33</ecNumber>
    </recommendedName>
</protein>
<evidence type="ECO:0000256" key="3">
    <source>
        <dbReference type="ARBA" id="ARBA00022694"/>
    </source>
</evidence>
<proteinExistence type="inferred from homology"/>
<dbReference type="InterPro" id="IPR016192">
    <property type="entry name" value="APOBEC/CMP_deaminase_Zn-bd"/>
</dbReference>
<evidence type="ECO:0000256" key="6">
    <source>
        <dbReference type="ARBA" id="ARBA00022833"/>
    </source>
</evidence>
<evidence type="ECO:0000313" key="10">
    <source>
        <dbReference type="EMBL" id="MBN1572913.1"/>
    </source>
</evidence>
<dbReference type="PANTHER" id="PTHR11079:SF202">
    <property type="entry name" value="TRNA-SPECIFIC ADENOSINE DEAMINASE"/>
    <property type="match status" value="1"/>
</dbReference>
<keyword evidence="5 8" id="KW-0378">Hydrolase</keyword>
<dbReference type="Gene3D" id="3.40.140.10">
    <property type="entry name" value="Cytidine Deaminase, domain 2"/>
    <property type="match status" value="1"/>
</dbReference>
<dbReference type="EMBL" id="JAFGIX010000032">
    <property type="protein sequence ID" value="MBN1572913.1"/>
    <property type="molecule type" value="Genomic_DNA"/>
</dbReference>
<evidence type="ECO:0000259" key="9">
    <source>
        <dbReference type="PROSITE" id="PS51747"/>
    </source>
</evidence>
<evidence type="ECO:0000256" key="8">
    <source>
        <dbReference type="HAMAP-Rule" id="MF_00972"/>
    </source>
</evidence>
<organism evidence="10 11">
    <name type="scientific">Candidatus Zymogenus saltonus</name>
    <dbReference type="NCBI Taxonomy" id="2844893"/>
    <lineage>
        <taxon>Bacteria</taxon>
        <taxon>Deltaproteobacteria</taxon>
        <taxon>Candidatus Zymogenia</taxon>
        <taxon>Candidatus Zymogeniales</taxon>
        <taxon>Candidatus Zymogenaceae</taxon>
        <taxon>Candidatus Zymogenus</taxon>
    </lineage>
</organism>
<sequence>MLTFKRECKGNPVSRVSDHEYFMGIALDEAREALKSGEVPVGAVVVYNGAVVGRGRNSVMCISWADGGGGEGVDMRGGDPTAHAEIVAIRDAVSRIGGKNNYRLEGAELYVTIEPCIMCAGAIIQARLKKLIYGAPDIKAGAVDSLYKILGDERLNHRVEVTGGILEEEARRLIQDFFKERR</sequence>
<feature type="domain" description="CMP/dCMP-type deaminase" evidence="9">
    <location>
        <begin position="17"/>
        <end position="162"/>
    </location>
</feature>
<dbReference type="GO" id="GO:0002100">
    <property type="term" value="P:tRNA wobble adenosine to inosine editing"/>
    <property type="evidence" value="ECO:0007669"/>
    <property type="project" value="UniProtKB-UniRule"/>
</dbReference>
<evidence type="ECO:0000256" key="5">
    <source>
        <dbReference type="ARBA" id="ARBA00022801"/>
    </source>
</evidence>
<comment type="similarity">
    <text evidence="1">Belongs to the cytidine and deoxycytidylate deaminase family. ADAT2 subfamily.</text>
</comment>
<evidence type="ECO:0000256" key="2">
    <source>
        <dbReference type="ARBA" id="ARBA00011738"/>
    </source>
</evidence>
<keyword evidence="4 8" id="KW-0479">Metal-binding</keyword>
<dbReference type="InterPro" id="IPR016193">
    <property type="entry name" value="Cytidine_deaminase-like"/>
</dbReference>
<comment type="subunit">
    <text evidence="2 8">Homodimer.</text>
</comment>
<comment type="function">
    <text evidence="8">Catalyzes the deamination of adenosine to inosine at the wobble position 34 of tRNA(Arg2).</text>
</comment>
<gene>
    <name evidence="8" type="primary">tadA</name>
    <name evidence="10" type="ORF">JW984_06920</name>
</gene>
<dbReference type="PROSITE" id="PS51747">
    <property type="entry name" value="CYT_DCMP_DEAMINASES_2"/>
    <property type="match status" value="1"/>
</dbReference>
<dbReference type="EC" id="3.5.4.33" evidence="8"/>
<name>A0A9D8PNY1_9DELT</name>
<reference evidence="10" key="2">
    <citation type="submission" date="2021-01" db="EMBL/GenBank/DDBJ databases">
        <authorList>
            <person name="Hahn C.R."/>
            <person name="Youssef N.H."/>
            <person name="Elshahed M."/>
        </authorList>
    </citation>
    <scope>NUCLEOTIDE SEQUENCE</scope>
    <source>
        <strain evidence="10">Zod_Metabat.24</strain>
    </source>
</reference>
<feature type="binding site" evidence="8">
    <location>
        <position position="116"/>
    </location>
    <ligand>
        <name>Zn(2+)</name>
        <dbReference type="ChEBI" id="CHEBI:29105"/>
        <note>catalytic</note>
    </ligand>
</feature>
<keyword evidence="6 8" id="KW-0862">Zinc</keyword>
<dbReference type="CDD" id="cd01285">
    <property type="entry name" value="nucleoside_deaminase"/>
    <property type="match status" value="1"/>
</dbReference>
<dbReference type="HAMAP" id="MF_00972">
    <property type="entry name" value="tRNA_aden_deaminase"/>
    <property type="match status" value="1"/>
</dbReference>
<comment type="catalytic activity">
    <reaction evidence="7 8">
        <text>adenosine(34) in tRNA + H2O + H(+) = inosine(34) in tRNA + NH4(+)</text>
        <dbReference type="Rhea" id="RHEA:43168"/>
        <dbReference type="Rhea" id="RHEA-COMP:10373"/>
        <dbReference type="Rhea" id="RHEA-COMP:10374"/>
        <dbReference type="ChEBI" id="CHEBI:15377"/>
        <dbReference type="ChEBI" id="CHEBI:15378"/>
        <dbReference type="ChEBI" id="CHEBI:28938"/>
        <dbReference type="ChEBI" id="CHEBI:74411"/>
        <dbReference type="ChEBI" id="CHEBI:82852"/>
        <dbReference type="EC" id="3.5.4.33"/>
    </reaction>
</comment>
<dbReference type="NCBIfam" id="NF008113">
    <property type="entry name" value="PRK10860.1"/>
    <property type="match status" value="1"/>
</dbReference>
<dbReference type="GO" id="GO:0052717">
    <property type="term" value="F:tRNA-specific adenosine-34 deaminase activity"/>
    <property type="evidence" value="ECO:0007669"/>
    <property type="project" value="UniProtKB-UniRule"/>
</dbReference>
<comment type="cofactor">
    <cofactor evidence="8">
        <name>Zn(2+)</name>
        <dbReference type="ChEBI" id="CHEBI:29105"/>
    </cofactor>
    <text evidence="8">Binds 1 zinc ion per subunit.</text>
</comment>
<accession>A0A9D8PNY1</accession>
<feature type="binding site" evidence="8">
    <location>
        <position position="119"/>
    </location>
    <ligand>
        <name>Zn(2+)</name>
        <dbReference type="ChEBI" id="CHEBI:29105"/>
        <note>catalytic</note>
    </ligand>
</feature>
<dbReference type="GO" id="GO:0008270">
    <property type="term" value="F:zinc ion binding"/>
    <property type="evidence" value="ECO:0007669"/>
    <property type="project" value="UniProtKB-UniRule"/>
</dbReference>
<evidence type="ECO:0000256" key="1">
    <source>
        <dbReference type="ARBA" id="ARBA00010669"/>
    </source>
</evidence>
<evidence type="ECO:0000256" key="4">
    <source>
        <dbReference type="ARBA" id="ARBA00022723"/>
    </source>
</evidence>
<dbReference type="InterPro" id="IPR028883">
    <property type="entry name" value="tRNA_aden_deaminase"/>
</dbReference>
<dbReference type="Pfam" id="PF14437">
    <property type="entry name" value="MafB19-deam"/>
    <property type="match status" value="1"/>
</dbReference>
<reference evidence="10" key="1">
    <citation type="journal article" date="2021" name="Environ. Microbiol.">
        <title>Genomic characterization of three novel Desulfobacterota classes expand the metabolic and phylogenetic diversity of the phylum.</title>
        <authorList>
            <person name="Murphy C.L."/>
            <person name="Biggerstaff J."/>
            <person name="Eichhorn A."/>
            <person name="Ewing E."/>
            <person name="Shahan R."/>
            <person name="Soriano D."/>
            <person name="Stewart S."/>
            <person name="VanMol K."/>
            <person name="Walker R."/>
            <person name="Walters P."/>
            <person name="Elshahed M.S."/>
            <person name="Youssef N.H."/>
        </authorList>
    </citation>
    <scope>NUCLEOTIDE SEQUENCE</scope>
    <source>
        <strain evidence="10">Zod_Metabat.24</strain>
    </source>
</reference>
<dbReference type="Proteomes" id="UP000809273">
    <property type="component" value="Unassembled WGS sequence"/>
</dbReference>
<dbReference type="PANTHER" id="PTHR11079">
    <property type="entry name" value="CYTOSINE DEAMINASE FAMILY MEMBER"/>
    <property type="match status" value="1"/>
</dbReference>
<evidence type="ECO:0000313" key="11">
    <source>
        <dbReference type="Proteomes" id="UP000809273"/>
    </source>
</evidence>
<comment type="caution">
    <text evidence="10">The sequence shown here is derived from an EMBL/GenBank/DDBJ whole genome shotgun (WGS) entry which is preliminary data.</text>
</comment>
<dbReference type="SUPFAM" id="SSF53927">
    <property type="entry name" value="Cytidine deaminase-like"/>
    <property type="match status" value="1"/>
</dbReference>
<feature type="active site" description="Proton donor" evidence="8">
    <location>
        <position position="85"/>
    </location>
</feature>
<dbReference type="AlphaFoldDB" id="A0A9D8PNY1"/>
<dbReference type="InterPro" id="IPR002125">
    <property type="entry name" value="CMP_dCMP_dom"/>
</dbReference>
<feature type="binding site" evidence="8">
    <location>
        <position position="83"/>
    </location>
    <ligand>
        <name>Zn(2+)</name>
        <dbReference type="ChEBI" id="CHEBI:29105"/>
        <note>catalytic</note>
    </ligand>
</feature>
<dbReference type="PROSITE" id="PS00903">
    <property type="entry name" value="CYT_DCMP_DEAMINASES_1"/>
    <property type="match status" value="1"/>
</dbReference>